<keyword evidence="1" id="KW-0472">Membrane</keyword>
<proteinExistence type="predicted"/>
<organism evidence="2 3">
    <name type="scientific">Candidatus Niyogibacteria bacterium CG10_big_fil_rev_8_21_14_0_10_46_36</name>
    <dbReference type="NCBI Taxonomy" id="1974726"/>
    <lineage>
        <taxon>Bacteria</taxon>
        <taxon>Candidatus Niyogiibacteriota</taxon>
    </lineage>
</organism>
<name>A0A2H0TD60_9BACT</name>
<accession>A0A2H0TD60</accession>
<reference evidence="3" key="1">
    <citation type="submission" date="2017-09" db="EMBL/GenBank/DDBJ databases">
        <title>Depth-based differentiation of microbial function through sediment-hosted aquifers and enrichment of novel symbionts in the deep terrestrial subsurface.</title>
        <authorList>
            <person name="Probst A.J."/>
            <person name="Ladd B."/>
            <person name="Jarett J.K."/>
            <person name="Geller-Mcgrath D.E."/>
            <person name="Sieber C.M.K."/>
            <person name="Emerson J.B."/>
            <person name="Anantharaman K."/>
            <person name="Thomas B.C."/>
            <person name="Malmstrom R."/>
            <person name="Stieglmeier M."/>
            <person name="Klingl A."/>
            <person name="Woyke T."/>
            <person name="Ryan C.M."/>
            <person name="Banfield J.F."/>
        </authorList>
    </citation>
    <scope>NUCLEOTIDE SEQUENCE [LARGE SCALE GENOMIC DNA]</scope>
</reference>
<feature type="transmembrane region" description="Helical" evidence="1">
    <location>
        <begin position="41"/>
        <end position="63"/>
    </location>
</feature>
<evidence type="ECO:0000256" key="1">
    <source>
        <dbReference type="SAM" id="Phobius"/>
    </source>
</evidence>
<feature type="transmembrane region" description="Helical" evidence="1">
    <location>
        <begin position="6"/>
        <end position="34"/>
    </location>
</feature>
<evidence type="ECO:0000313" key="2">
    <source>
        <dbReference type="EMBL" id="PIR69500.1"/>
    </source>
</evidence>
<comment type="caution">
    <text evidence="2">The sequence shown here is derived from an EMBL/GenBank/DDBJ whole genome shotgun (WGS) entry which is preliminary data.</text>
</comment>
<dbReference type="Proteomes" id="UP000231503">
    <property type="component" value="Unassembled WGS sequence"/>
</dbReference>
<sequence>MELFLNFVLFFDLMGVFLAFMAITIVAHAAGIVVGRVRTGLLSFLWGLSLILVSFLYAIVYIYEPTLPDLQSFILALGMVLILLSTKKLFSLYQPA</sequence>
<dbReference type="EMBL" id="PFCO01000006">
    <property type="protein sequence ID" value="PIR69500.1"/>
    <property type="molecule type" value="Genomic_DNA"/>
</dbReference>
<protein>
    <submittedName>
        <fullName evidence="2">Uncharacterized protein</fullName>
    </submittedName>
</protein>
<evidence type="ECO:0000313" key="3">
    <source>
        <dbReference type="Proteomes" id="UP000231503"/>
    </source>
</evidence>
<gene>
    <name evidence="2" type="ORF">COU47_02920</name>
</gene>
<keyword evidence="1" id="KW-0812">Transmembrane</keyword>
<feature type="transmembrane region" description="Helical" evidence="1">
    <location>
        <begin position="69"/>
        <end position="86"/>
    </location>
</feature>
<keyword evidence="1" id="KW-1133">Transmembrane helix</keyword>
<dbReference type="AlphaFoldDB" id="A0A2H0TD60"/>